<accession>A0A507BG53</accession>
<feature type="compositionally biased region" description="Polar residues" evidence="2">
    <location>
        <begin position="1"/>
        <end position="11"/>
    </location>
</feature>
<feature type="compositionally biased region" description="Low complexity" evidence="2">
    <location>
        <begin position="24"/>
        <end position="63"/>
    </location>
</feature>
<dbReference type="AlphaFoldDB" id="A0A507BG53"/>
<keyword evidence="4" id="KW-1185">Reference proteome</keyword>
<dbReference type="InterPro" id="IPR029063">
    <property type="entry name" value="SAM-dependent_MTases_sf"/>
</dbReference>
<evidence type="ECO:0000256" key="2">
    <source>
        <dbReference type="SAM" id="MobiDB-lite"/>
    </source>
</evidence>
<dbReference type="PANTHER" id="PTHR43591">
    <property type="entry name" value="METHYLTRANSFERASE"/>
    <property type="match status" value="1"/>
</dbReference>
<evidence type="ECO:0000313" key="4">
    <source>
        <dbReference type="Proteomes" id="UP000319257"/>
    </source>
</evidence>
<dbReference type="EMBL" id="SKBQ01000117">
    <property type="protein sequence ID" value="TPX18336.1"/>
    <property type="molecule type" value="Genomic_DNA"/>
</dbReference>
<dbReference type="GeneID" id="41979194"/>
<dbReference type="InParanoid" id="A0A507BG53"/>
<dbReference type="STRING" id="1093900.A0A507BG53"/>
<dbReference type="Proteomes" id="UP000319257">
    <property type="component" value="Unassembled WGS sequence"/>
</dbReference>
<sequence>MSGAQPTSDPSVEQPEAAKSADQPTASTSNPATTSGAPDLPAATPSAAGAAAAEAEAAAAATTAAHAAGDVPAAPVPALLPASHWADLPQAPRDDDTDSAQGDNASSTASMSSSILQYRTIHGRTYHSERGNASYWSPNDEAQNEALDIIHHVLTLSLDNKLHIAPLGDNIQKVLDIGTGTGIWAIDFADEHPNCEVIGTDLSPTQPTWIPPNLKFEIDDCTQEWTFAENSFDYIHIRWLFGSIADWTHLFQQAYRSLKPGGYLESQEASIMFHSDDGSVHEKTAMAQFGKFFLEAAKVIGRSFTVVEDGTQRKAMEEAGFVDIQEKDLKTPIGPWPTDPKQLEIARFQQMAVEQDTEGTLNMVASLQGWTPTEVAVYVAHLRRELRSKSIHGYYPQKIVWARKP</sequence>
<dbReference type="OrthoDB" id="2013972at2759"/>
<feature type="region of interest" description="Disordered" evidence="2">
    <location>
        <begin position="86"/>
        <end position="113"/>
    </location>
</feature>
<evidence type="ECO:0008006" key="5">
    <source>
        <dbReference type="Google" id="ProtNLM"/>
    </source>
</evidence>
<name>A0A507BG53_9PEZI</name>
<comment type="caution">
    <text evidence="3">The sequence shown here is derived from an EMBL/GenBank/DDBJ whole genome shotgun (WGS) entry which is preliminary data.</text>
</comment>
<dbReference type="RefSeq" id="XP_031000047.1">
    <property type="nucleotide sequence ID" value="XM_031134510.1"/>
</dbReference>
<dbReference type="SUPFAM" id="SSF53335">
    <property type="entry name" value="S-adenosyl-L-methionine-dependent methyltransferases"/>
    <property type="match status" value="1"/>
</dbReference>
<dbReference type="CDD" id="cd02440">
    <property type="entry name" value="AdoMet_MTases"/>
    <property type="match status" value="1"/>
</dbReference>
<evidence type="ECO:0000256" key="1">
    <source>
        <dbReference type="ARBA" id="ARBA00038158"/>
    </source>
</evidence>
<organism evidence="3 4">
    <name type="scientific">Thyridium curvatum</name>
    <dbReference type="NCBI Taxonomy" id="1093900"/>
    <lineage>
        <taxon>Eukaryota</taxon>
        <taxon>Fungi</taxon>
        <taxon>Dikarya</taxon>
        <taxon>Ascomycota</taxon>
        <taxon>Pezizomycotina</taxon>
        <taxon>Sordariomycetes</taxon>
        <taxon>Sordariomycetidae</taxon>
        <taxon>Thyridiales</taxon>
        <taxon>Thyridiaceae</taxon>
        <taxon>Thyridium</taxon>
    </lineage>
</organism>
<dbReference type="Gene3D" id="3.40.50.150">
    <property type="entry name" value="Vaccinia Virus protein VP39"/>
    <property type="match status" value="1"/>
</dbReference>
<protein>
    <recommendedName>
        <fullName evidence="5">Methyltransferase</fullName>
    </recommendedName>
</protein>
<dbReference type="Pfam" id="PF13489">
    <property type="entry name" value="Methyltransf_23"/>
    <property type="match status" value="1"/>
</dbReference>
<reference evidence="3 4" key="1">
    <citation type="submission" date="2019-06" db="EMBL/GenBank/DDBJ databases">
        <title>Draft genome sequence of the filamentous fungus Phialemoniopsis curvata isolated from diesel fuel.</title>
        <authorList>
            <person name="Varaljay V.A."/>
            <person name="Lyon W.J."/>
            <person name="Crouch A.L."/>
            <person name="Drake C.E."/>
            <person name="Hollomon J.M."/>
            <person name="Nadeau L.J."/>
            <person name="Nunn H.S."/>
            <person name="Stevenson B.S."/>
            <person name="Bojanowski C.L."/>
            <person name="Crookes-Goodson W.J."/>
        </authorList>
    </citation>
    <scope>NUCLEOTIDE SEQUENCE [LARGE SCALE GENOMIC DNA]</scope>
    <source>
        <strain evidence="3 4">D216</strain>
    </source>
</reference>
<proteinExistence type="inferred from homology"/>
<dbReference type="GO" id="GO:0008168">
    <property type="term" value="F:methyltransferase activity"/>
    <property type="evidence" value="ECO:0007669"/>
    <property type="project" value="TreeGrafter"/>
</dbReference>
<evidence type="ECO:0000313" key="3">
    <source>
        <dbReference type="EMBL" id="TPX18336.1"/>
    </source>
</evidence>
<gene>
    <name evidence="3" type="ORF">E0L32_011747</name>
</gene>
<feature type="region of interest" description="Disordered" evidence="2">
    <location>
        <begin position="1"/>
        <end position="63"/>
    </location>
</feature>
<comment type="similarity">
    <text evidence="1">Belongs to the methyltransferase superfamily. LaeA methyltransferase family.</text>
</comment>
<dbReference type="PANTHER" id="PTHR43591:SF10">
    <property type="entry name" value="ABC TRANSMEMBRANE TYPE-1 DOMAIN-CONTAINING PROTEIN-RELATED"/>
    <property type="match status" value="1"/>
</dbReference>